<organism evidence="1 2">
    <name type="scientific">Oopsacas minuta</name>
    <dbReference type="NCBI Taxonomy" id="111878"/>
    <lineage>
        <taxon>Eukaryota</taxon>
        <taxon>Metazoa</taxon>
        <taxon>Porifera</taxon>
        <taxon>Hexactinellida</taxon>
        <taxon>Hexasterophora</taxon>
        <taxon>Lyssacinosida</taxon>
        <taxon>Leucopsacidae</taxon>
        <taxon>Oopsacas</taxon>
    </lineage>
</organism>
<protein>
    <submittedName>
        <fullName evidence="1">Uncharacterized protein</fullName>
    </submittedName>
</protein>
<dbReference type="EMBL" id="JAKMXF010000318">
    <property type="protein sequence ID" value="KAI6649707.1"/>
    <property type="molecule type" value="Genomic_DNA"/>
</dbReference>
<name>A0AAV7JLN9_9METZ</name>
<evidence type="ECO:0000313" key="2">
    <source>
        <dbReference type="Proteomes" id="UP001165289"/>
    </source>
</evidence>
<reference evidence="1 2" key="1">
    <citation type="journal article" date="2023" name="BMC Biol.">
        <title>The compact genome of the sponge Oopsacas minuta (Hexactinellida) is lacking key metazoan core genes.</title>
        <authorList>
            <person name="Santini S."/>
            <person name="Schenkelaars Q."/>
            <person name="Jourda C."/>
            <person name="Duchesne M."/>
            <person name="Belahbib H."/>
            <person name="Rocher C."/>
            <person name="Selva M."/>
            <person name="Riesgo A."/>
            <person name="Vervoort M."/>
            <person name="Leys S.P."/>
            <person name="Kodjabachian L."/>
            <person name="Le Bivic A."/>
            <person name="Borchiellini C."/>
            <person name="Claverie J.M."/>
            <person name="Renard E."/>
        </authorList>
    </citation>
    <scope>NUCLEOTIDE SEQUENCE [LARGE SCALE GENOMIC DNA]</scope>
    <source>
        <strain evidence="1">SPO-2</strain>
    </source>
</reference>
<keyword evidence="2" id="KW-1185">Reference proteome</keyword>
<sequence>MSTSIEKSQIFPEQKFNTVVTCSNSVDTSSLLPIVMSQPNAQPEPVCIVITDPNQPKQYSNSILSVPNVISYSNPIIPNLYYLGQDIPNIVPATPPGTESNISVVTPTKTEIPLVNNHGFFPIPLSQPQLAKKPLLSSSNIENHHSSTSSCETISEKTLSGNDQGYKILDKRLRVMEGLMKQSIKLQKRTLRHQERMEKIIQHCMKAKYEEQTVASGTNRMVHFQRYLNDAQPPPLFRYSSHPENIVVPVIESSSPSDSPTLYFEPQKEDSISPNLTIDMSLMEAAEHKSPHKYHSHSCSMYNKSIRDFNDVETIQWLDRILTILGLGVTVEKIQEVLSQTNTITHFTAEFQKVVFSNHERKTLTTSGKFRKRKLERIVLGPLDGSKLQGIIQLSLYLFGVAERDEDRVKYQLKQAIDEKNRREFYREDRGTKRVHLSSIPN</sequence>
<gene>
    <name evidence="1" type="ORF">LOD99_6497</name>
</gene>
<dbReference type="Proteomes" id="UP001165289">
    <property type="component" value="Unassembled WGS sequence"/>
</dbReference>
<proteinExistence type="predicted"/>
<comment type="caution">
    <text evidence="1">The sequence shown here is derived from an EMBL/GenBank/DDBJ whole genome shotgun (WGS) entry which is preliminary data.</text>
</comment>
<dbReference type="AlphaFoldDB" id="A0AAV7JLN9"/>
<evidence type="ECO:0000313" key="1">
    <source>
        <dbReference type="EMBL" id="KAI6649707.1"/>
    </source>
</evidence>
<accession>A0AAV7JLN9</accession>